<evidence type="ECO:0000259" key="5">
    <source>
        <dbReference type="Pfam" id="PF01951"/>
    </source>
</evidence>
<evidence type="ECO:0000313" key="6">
    <source>
        <dbReference type="EMBL" id="KPV45908.1"/>
    </source>
</evidence>
<dbReference type="PANTHER" id="PTHR12682">
    <property type="entry name" value="ARCHEASE"/>
    <property type="match status" value="1"/>
</dbReference>
<evidence type="ECO:0000256" key="3">
    <source>
        <dbReference type="ARBA" id="ARBA00022723"/>
    </source>
</evidence>
<feature type="domain" description="Archease" evidence="5">
    <location>
        <begin position="3"/>
        <end position="134"/>
    </location>
</feature>
<dbReference type="RefSeq" id="WP_048100797.1">
    <property type="nucleotide sequence ID" value="NZ_JBBYJF010000015.1"/>
</dbReference>
<dbReference type="GeneID" id="84221780"/>
<accession>A0A0P9D902</accession>
<dbReference type="PANTHER" id="PTHR12682:SF11">
    <property type="entry name" value="PROTEIN ARCHEASE"/>
    <property type="match status" value="1"/>
</dbReference>
<dbReference type="InterPro" id="IPR002804">
    <property type="entry name" value="Archease"/>
</dbReference>
<dbReference type="OrthoDB" id="8831at2157"/>
<comment type="similarity">
    <text evidence="1">Belongs to the archease family.</text>
</comment>
<evidence type="ECO:0000313" key="8">
    <source>
        <dbReference type="Proteomes" id="UP000050320"/>
    </source>
</evidence>
<comment type="caution">
    <text evidence="6">The sequence shown here is derived from an EMBL/GenBank/DDBJ whole genome shotgun (WGS) entry which is preliminary data.</text>
</comment>
<dbReference type="Gene3D" id="3.55.10.10">
    <property type="entry name" value="Archease domain"/>
    <property type="match status" value="1"/>
</dbReference>
<dbReference type="Proteomes" id="UP000050320">
    <property type="component" value="Unassembled WGS sequence"/>
</dbReference>
<evidence type="ECO:0000256" key="1">
    <source>
        <dbReference type="ARBA" id="ARBA00007963"/>
    </source>
</evidence>
<proteinExistence type="inferred from homology"/>
<gene>
    <name evidence="7" type="ORF">AOG54_05690</name>
    <name evidence="6" type="ORF">SE19_07825</name>
</gene>
<keyword evidence="3" id="KW-0479">Metal-binding</keyword>
<dbReference type="GO" id="GO:0046872">
    <property type="term" value="F:metal ion binding"/>
    <property type="evidence" value="ECO:0007669"/>
    <property type="project" value="UniProtKB-KW"/>
</dbReference>
<protein>
    <recommendedName>
        <fullName evidence="5">Archease domain-containing protein</fullName>
    </recommendedName>
</protein>
<keyword evidence="8" id="KW-1185">Reference proteome</keyword>
<dbReference type="InterPro" id="IPR036820">
    <property type="entry name" value="Archease_dom_sf"/>
</dbReference>
<dbReference type="AlphaFoldDB" id="A0A0P9D902"/>
<evidence type="ECO:0000256" key="2">
    <source>
        <dbReference type="ARBA" id="ARBA00022694"/>
    </source>
</evidence>
<name>A0A0P9D902_9ARCH</name>
<dbReference type="EMBL" id="LJCQ01000353">
    <property type="protein sequence ID" value="KPV45908.1"/>
    <property type="molecule type" value="Genomic_DNA"/>
</dbReference>
<dbReference type="Proteomes" id="UP000050515">
    <property type="component" value="Unassembled WGS sequence"/>
</dbReference>
<evidence type="ECO:0000313" key="7">
    <source>
        <dbReference type="EMBL" id="KQB34096.1"/>
    </source>
</evidence>
<organism evidence="6 9">
    <name type="scientific">Acidiplasma aeolicum</name>
    <dbReference type="NCBI Taxonomy" id="507754"/>
    <lineage>
        <taxon>Archaea</taxon>
        <taxon>Methanobacteriati</taxon>
        <taxon>Thermoplasmatota</taxon>
        <taxon>Thermoplasmata</taxon>
        <taxon>Thermoplasmatales</taxon>
        <taxon>Ferroplasmaceae</taxon>
        <taxon>Acidiplasma</taxon>
    </lineage>
</organism>
<evidence type="ECO:0000256" key="4">
    <source>
        <dbReference type="ARBA" id="ARBA00022837"/>
    </source>
</evidence>
<dbReference type="GO" id="GO:0008033">
    <property type="term" value="P:tRNA processing"/>
    <property type="evidence" value="ECO:0007669"/>
    <property type="project" value="UniProtKB-KW"/>
</dbReference>
<dbReference type="EMBL" id="LKBG01000256">
    <property type="protein sequence ID" value="KQB34096.1"/>
    <property type="molecule type" value="Genomic_DNA"/>
</dbReference>
<dbReference type="SUPFAM" id="SSF69819">
    <property type="entry name" value="MTH1598-like"/>
    <property type="match status" value="1"/>
</dbReference>
<dbReference type="PATRIC" id="fig|507754.4.peg.1657"/>
<evidence type="ECO:0000313" key="9">
    <source>
        <dbReference type="Proteomes" id="UP000050515"/>
    </source>
</evidence>
<dbReference type="Pfam" id="PF01951">
    <property type="entry name" value="Archease"/>
    <property type="match status" value="1"/>
</dbReference>
<reference evidence="7 8" key="2">
    <citation type="submission" date="2015-09" db="EMBL/GenBank/DDBJ databases">
        <title>Heavy metals and arsenic resistance mechanisms in polyextremophilic archaea of the family Ferroplasmaceae.</title>
        <authorList>
            <person name="Bulaev A.G."/>
            <person name="Kanygina A.V."/>
        </authorList>
    </citation>
    <scope>NUCLEOTIDE SEQUENCE [LARGE SCALE GENOMIC DNA]</scope>
    <source>
        <strain evidence="7 8">VT</strain>
    </source>
</reference>
<dbReference type="InterPro" id="IPR023572">
    <property type="entry name" value="Archease_dom"/>
</dbReference>
<keyword evidence="4" id="KW-0106">Calcium</keyword>
<sequence>MRYRLLKDTGDLKIKVYGRTYTEIFNNAVYAMSMSIIKVHNPKIEVEKNIELHTNNYESLLINLLNDVLFYFETQDTLFFNSKLNVDDFYGVTGKLLGMHIPEKVNYEYIIKAATYHDLEIMPDKNHAIIVFDI</sequence>
<keyword evidence="2" id="KW-0819">tRNA processing</keyword>
<reference evidence="6 9" key="1">
    <citation type="submission" date="2015-09" db="EMBL/GenBank/DDBJ databases">
        <title>Draft genome sequence of Acidiplasma aeolicum DSM 18409.</title>
        <authorList>
            <person name="Hemp J."/>
        </authorList>
    </citation>
    <scope>NUCLEOTIDE SEQUENCE [LARGE SCALE GENOMIC DNA]</scope>
    <source>
        <strain evidence="6 9">V</strain>
    </source>
</reference>